<dbReference type="PROSITE" id="PS50017">
    <property type="entry name" value="DEATH_DOMAIN"/>
    <property type="match status" value="1"/>
</dbReference>
<proteinExistence type="predicted"/>
<dbReference type="InterPro" id="IPR003323">
    <property type="entry name" value="OTU_dom"/>
</dbReference>
<gene>
    <name evidence="3" type="ORF">NP493_59g01057</name>
</gene>
<dbReference type="Pfam" id="PF02338">
    <property type="entry name" value="OTU"/>
    <property type="match status" value="1"/>
</dbReference>
<dbReference type="SUPFAM" id="SSF47986">
    <property type="entry name" value="DEATH domain"/>
    <property type="match status" value="1"/>
</dbReference>
<keyword evidence="4" id="KW-1185">Reference proteome</keyword>
<evidence type="ECO:0000313" key="3">
    <source>
        <dbReference type="EMBL" id="KAK2191128.1"/>
    </source>
</evidence>
<feature type="domain" description="Death" evidence="1">
    <location>
        <begin position="286"/>
        <end position="357"/>
    </location>
</feature>
<dbReference type="AlphaFoldDB" id="A0AAD9PAG9"/>
<sequence length="394" mass="44932">MSDYCGHSYFIPEPGVGARNIDTELQRQDKYLEHYHLNRSSVVPDGNSLFASIQVAGRLRQDADELRRETAEYIAGNLKDFSQFMSPDPGRSMLDSMRDIAEKLEMMKQDGTWIGYEAVMALSRYLEAVIVVTSGGCPGNDAIRTDSFYYGEERPEKEIHITWVSTGFYHAVLSGSDAHPKLSSQYDNVDGWINSNNDSGYFQKCRQESQRYCGSYESIGQMYRHPCHICQCKCMCDCKRWSKMYTFPDDVAETSTESSPPQGKSADVDWDEVFMQLSKDAHVLRRWKFLMRWLKLSEASFVEIEHGHLEGISDKVFRAFDLWRNEQTGPGATIAAIQGALRKERLNLAAGKIPTSQPTCPLHSLWDIRLRHRSSTWSCPSLPPAPRPTRPHLF</sequence>
<dbReference type="Gene3D" id="1.10.533.10">
    <property type="entry name" value="Death Domain, Fas"/>
    <property type="match status" value="1"/>
</dbReference>
<dbReference type="Gene3D" id="3.90.70.80">
    <property type="match status" value="1"/>
</dbReference>
<accession>A0AAD9PAG9</accession>
<dbReference type="SUPFAM" id="SSF54001">
    <property type="entry name" value="Cysteine proteinases"/>
    <property type="match status" value="1"/>
</dbReference>
<dbReference type="InterPro" id="IPR038765">
    <property type="entry name" value="Papain-like_cys_pep_sf"/>
</dbReference>
<organism evidence="3 4">
    <name type="scientific">Ridgeia piscesae</name>
    <name type="common">Tubeworm</name>
    <dbReference type="NCBI Taxonomy" id="27915"/>
    <lineage>
        <taxon>Eukaryota</taxon>
        <taxon>Metazoa</taxon>
        <taxon>Spiralia</taxon>
        <taxon>Lophotrochozoa</taxon>
        <taxon>Annelida</taxon>
        <taxon>Polychaeta</taxon>
        <taxon>Sedentaria</taxon>
        <taxon>Canalipalpata</taxon>
        <taxon>Sabellida</taxon>
        <taxon>Siboglinidae</taxon>
        <taxon>Ridgeia</taxon>
    </lineage>
</organism>
<dbReference type="InterPro" id="IPR000488">
    <property type="entry name" value="Death_dom"/>
</dbReference>
<evidence type="ECO:0008006" key="5">
    <source>
        <dbReference type="Google" id="ProtNLM"/>
    </source>
</evidence>
<name>A0AAD9PAG9_RIDPI</name>
<dbReference type="Proteomes" id="UP001209878">
    <property type="component" value="Unassembled WGS sequence"/>
</dbReference>
<evidence type="ECO:0000259" key="1">
    <source>
        <dbReference type="PROSITE" id="PS50017"/>
    </source>
</evidence>
<evidence type="ECO:0000313" key="4">
    <source>
        <dbReference type="Proteomes" id="UP001209878"/>
    </source>
</evidence>
<dbReference type="GO" id="GO:0007165">
    <property type="term" value="P:signal transduction"/>
    <property type="evidence" value="ECO:0007669"/>
    <property type="project" value="InterPro"/>
</dbReference>
<evidence type="ECO:0000259" key="2">
    <source>
        <dbReference type="PROSITE" id="PS50802"/>
    </source>
</evidence>
<protein>
    <recommendedName>
        <fullName evidence="5">Death domain-containing protein</fullName>
    </recommendedName>
</protein>
<dbReference type="EMBL" id="JAODUO010000059">
    <property type="protein sequence ID" value="KAK2191128.1"/>
    <property type="molecule type" value="Genomic_DNA"/>
</dbReference>
<reference evidence="3" key="1">
    <citation type="journal article" date="2023" name="Mol. Biol. Evol.">
        <title>Third-Generation Sequencing Reveals the Adaptive Role of the Epigenome in Three Deep-Sea Polychaetes.</title>
        <authorList>
            <person name="Perez M."/>
            <person name="Aroh O."/>
            <person name="Sun Y."/>
            <person name="Lan Y."/>
            <person name="Juniper S.K."/>
            <person name="Young C.R."/>
            <person name="Angers B."/>
            <person name="Qian P.Y."/>
        </authorList>
    </citation>
    <scope>NUCLEOTIDE SEQUENCE</scope>
    <source>
        <strain evidence="3">R07B-5</strain>
    </source>
</reference>
<dbReference type="InterPro" id="IPR011029">
    <property type="entry name" value="DEATH-like_dom_sf"/>
</dbReference>
<feature type="domain" description="OTU" evidence="2">
    <location>
        <begin position="37"/>
        <end position="167"/>
    </location>
</feature>
<comment type="caution">
    <text evidence="3">The sequence shown here is derived from an EMBL/GenBank/DDBJ whole genome shotgun (WGS) entry which is preliminary data.</text>
</comment>
<dbReference type="PROSITE" id="PS50802">
    <property type="entry name" value="OTU"/>
    <property type="match status" value="1"/>
</dbReference>